<keyword evidence="3" id="KW-1185">Reference proteome</keyword>
<sequence>MNNNALYSLENFDFLARTFARMHNQGRRVDINAVTGNMDEAHRQWFCKRYALYCRKEATVKSVALEAGH</sequence>
<evidence type="ECO:0000256" key="1">
    <source>
        <dbReference type="HAMAP-Rule" id="MF_00525"/>
    </source>
</evidence>
<dbReference type="eggNOG" id="ENOG5032ZQX">
    <property type="taxonomic scope" value="Bacteria"/>
</dbReference>
<dbReference type="OrthoDB" id="6563429at2"/>
<accession>I2B566</accession>
<reference evidence="2 3" key="1">
    <citation type="journal article" date="2012" name="J. Bacteriol.">
        <title>Complete genome sequence of the B12-producing Shimwellia blattae strain DSM 4481, isolated from a cockroach.</title>
        <authorList>
            <person name="Brzuszkiewicz E."/>
            <person name="Waschkowitz T."/>
            <person name="Wiezer A."/>
            <person name="Daniel R."/>
        </authorList>
    </citation>
    <scope>NUCLEOTIDE SEQUENCE [LARGE SCALE GENOMIC DNA]</scope>
    <source>
        <strain evidence="3">ATCC 29907 / DSM 4481 / JCM 1650 / NBRC 105725 / CDC 9005-74</strain>
    </source>
</reference>
<dbReference type="SUPFAM" id="SSF109747">
    <property type="entry name" value="Glycogen synthesis protein GlgS"/>
    <property type="match status" value="1"/>
</dbReference>
<dbReference type="Gene3D" id="1.20.970.20">
    <property type="entry name" value="Glycogen synthesis protein GlgS"/>
    <property type="match status" value="1"/>
</dbReference>
<dbReference type="GO" id="GO:1902201">
    <property type="term" value="P:negative regulation of bacterial-type flagellum-dependent cell motility"/>
    <property type="evidence" value="ECO:0007669"/>
    <property type="project" value="UniProtKB-UniRule"/>
</dbReference>
<comment type="similarity">
    <text evidence="1">Belongs to the GlgS family.</text>
</comment>
<protein>
    <recommendedName>
        <fullName evidence="1">Surface composition regulator</fullName>
    </recommendedName>
</protein>
<comment type="function">
    <text evidence="1">Major determinant of cell surface composition. Negatively regulates motility, adhesion and synthesis of biofilm exopolysaccharides.</text>
</comment>
<gene>
    <name evidence="1 2" type="primary">glgS</name>
    <name evidence="2" type="ordered locus">EBL_c05450</name>
</gene>
<dbReference type="RefSeq" id="WP_002443291.1">
    <property type="nucleotide sequence ID" value="NC_017910.1"/>
</dbReference>
<dbReference type="HAMAP" id="MF_00525">
    <property type="entry name" value="GlgS"/>
    <property type="match status" value="1"/>
</dbReference>
<dbReference type="Proteomes" id="UP000001955">
    <property type="component" value="Chromosome"/>
</dbReference>
<dbReference type="GO" id="GO:1900191">
    <property type="term" value="P:negative regulation of single-species biofilm formation"/>
    <property type="evidence" value="ECO:0007669"/>
    <property type="project" value="UniProtKB-UniRule"/>
</dbReference>
<dbReference type="HOGENOM" id="CLU_185971_0_0_6"/>
<evidence type="ECO:0000313" key="2">
    <source>
        <dbReference type="EMBL" id="AFJ45670.1"/>
    </source>
</evidence>
<dbReference type="EMBL" id="CP001560">
    <property type="protein sequence ID" value="AFJ45670.1"/>
    <property type="molecule type" value="Genomic_DNA"/>
</dbReference>
<name>I2B566_SHIBC</name>
<dbReference type="Pfam" id="PF08971">
    <property type="entry name" value="GlgS"/>
    <property type="match status" value="1"/>
</dbReference>
<dbReference type="STRING" id="630626.EBL_c05450"/>
<dbReference type="PATRIC" id="fig|630626.3.peg.537"/>
<dbReference type="KEGG" id="ebt:EBL_c05450"/>
<organism evidence="2 3">
    <name type="scientific">Shimwellia blattae (strain ATCC 29907 / DSM 4481 / JCM 1650 / NBRC 105725 / CDC 9005-74)</name>
    <name type="common">Escherichia blattae</name>
    <dbReference type="NCBI Taxonomy" id="630626"/>
    <lineage>
        <taxon>Bacteria</taxon>
        <taxon>Pseudomonadati</taxon>
        <taxon>Pseudomonadota</taxon>
        <taxon>Gammaproteobacteria</taxon>
        <taxon>Enterobacterales</taxon>
        <taxon>Enterobacteriaceae</taxon>
        <taxon>Shimwellia</taxon>
    </lineage>
</organism>
<accession>K6VZK7</accession>
<dbReference type="NCBIfam" id="NF002793">
    <property type="entry name" value="PRK02922.1"/>
    <property type="match status" value="1"/>
</dbReference>
<proteinExistence type="inferred from homology"/>
<evidence type="ECO:0000313" key="3">
    <source>
        <dbReference type="Proteomes" id="UP000001955"/>
    </source>
</evidence>
<dbReference type="InterPro" id="IPR015065">
    <property type="entry name" value="GlgS"/>
</dbReference>
<dbReference type="AlphaFoldDB" id="I2B566"/>
<dbReference type="InterPro" id="IPR036295">
    <property type="entry name" value="GlgS_sf"/>
</dbReference>